<evidence type="ECO:0000256" key="5">
    <source>
        <dbReference type="ARBA" id="ARBA00022692"/>
    </source>
</evidence>
<keyword evidence="7 12" id="KW-1133">Transmembrane helix</keyword>
<dbReference type="InterPro" id="IPR033885">
    <property type="entry name" value="AlkB/XylM"/>
</dbReference>
<evidence type="ECO:0000256" key="8">
    <source>
        <dbReference type="ARBA" id="ARBA00023002"/>
    </source>
</evidence>
<evidence type="ECO:0000256" key="10">
    <source>
        <dbReference type="ARBA" id="ARBA00023033"/>
    </source>
</evidence>
<feature type="transmembrane region" description="Helical" evidence="12">
    <location>
        <begin position="87"/>
        <end position="110"/>
    </location>
</feature>
<feature type="transmembrane region" description="Helical" evidence="12">
    <location>
        <begin position="336"/>
        <end position="354"/>
    </location>
</feature>
<evidence type="ECO:0000256" key="1">
    <source>
        <dbReference type="ARBA" id="ARBA00004429"/>
    </source>
</evidence>
<organism evidence="14 15">
    <name type="scientific">Shewanella japonica</name>
    <dbReference type="NCBI Taxonomy" id="93973"/>
    <lineage>
        <taxon>Bacteria</taxon>
        <taxon>Pseudomonadati</taxon>
        <taxon>Pseudomonadota</taxon>
        <taxon>Gammaproteobacteria</taxon>
        <taxon>Alteromonadales</taxon>
        <taxon>Shewanellaceae</taxon>
        <taxon>Shewanella</taxon>
    </lineage>
</organism>
<dbReference type="Pfam" id="PF00487">
    <property type="entry name" value="FA_desaturase"/>
    <property type="match status" value="1"/>
</dbReference>
<dbReference type="PANTHER" id="PTHR38674">
    <property type="entry name" value="ALKANE 1-MONOOXYGENASE 1"/>
    <property type="match status" value="1"/>
</dbReference>
<gene>
    <name evidence="14" type="ORF">SJ2017_3778</name>
</gene>
<dbReference type="Proteomes" id="UP000191820">
    <property type="component" value="Chromosome"/>
</dbReference>
<keyword evidence="15" id="KW-1185">Reference proteome</keyword>
<evidence type="ECO:0000313" key="14">
    <source>
        <dbReference type="EMBL" id="ARD24016.1"/>
    </source>
</evidence>
<keyword evidence="5 12" id="KW-0812">Transmembrane</keyword>
<evidence type="ECO:0000256" key="3">
    <source>
        <dbReference type="ARBA" id="ARBA00022475"/>
    </source>
</evidence>
<dbReference type="CDD" id="cd03512">
    <property type="entry name" value="Alkane-hydroxylase"/>
    <property type="match status" value="1"/>
</dbReference>
<evidence type="ECO:0000256" key="6">
    <source>
        <dbReference type="ARBA" id="ARBA00022723"/>
    </source>
</evidence>
<comment type="subcellular location">
    <subcellularLocation>
        <location evidence="1">Cell inner membrane</location>
        <topology evidence="1">Multi-pass membrane protein</topology>
    </subcellularLocation>
</comment>
<protein>
    <submittedName>
        <fullName evidence="14">Alkane 1-monooxygenase</fullName>
    </submittedName>
</protein>
<keyword evidence="3" id="KW-1003">Cell membrane</keyword>
<evidence type="ECO:0000256" key="4">
    <source>
        <dbReference type="ARBA" id="ARBA00022519"/>
    </source>
</evidence>
<proteinExistence type="inferred from homology"/>
<evidence type="ECO:0000256" key="2">
    <source>
        <dbReference type="ARBA" id="ARBA00010823"/>
    </source>
</evidence>
<feature type="transmembrane region" description="Helical" evidence="12">
    <location>
        <begin position="22"/>
        <end position="40"/>
    </location>
</feature>
<keyword evidence="4" id="KW-0997">Cell inner membrane</keyword>
<comment type="similarity">
    <text evidence="2">Belongs to the fatty acid desaturase type 1 family. AlkB subfamily.</text>
</comment>
<keyword evidence="10" id="KW-0503">Monooxygenase</keyword>
<accession>A0ABM6JQR0</accession>
<reference evidence="14 15" key="1">
    <citation type="submission" date="2017-03" db="EMBL/GenBank/DDBJ databases">
        <title>Genome sequencing of Shewanella japonica KCTC 22435.</title>
        <authorList>
            <person name="Kim K.M."/>
        </authorList>
    </citation>
    <scope>NUCLEOTIDE SEQUENCE [LARGE SCALE GENOMIC DNA]</scope>
    <source>
        <strain evidence="14 15">KCTC 22435</strain>
    </source>
</reference>
<sequence>MEKAGVFIATDGTTYVDKKRHFWWLSLLIPTIAVAGPLLYQTYQQEIFLWLFFAVVYMLFPLIDYVMGEDTSNPPESVIPALESDPFYARITRLNVFVVLATFIYCAWFVANYSLSYSGYLAVALLAGSIGGHGLNIGHELGHKRKNIDKWLAKIVLAPAAYGHFFIEHNRGHHKHVATPEDPASAQMGENIYRFALRELPGAIMRAHQIEKLRLNKAGKSSLSLHNEFWQAMLLTSSLFIGLVIWLGVSVIPYLLICAFWSMWQLTSANYIEHYGLLRRTLPNGRYEPPQPYHSWNSNHIFSNWALFHLQRHSDHHANATRSYQSLRHFDDLPTLPSGYFGMYGLAYIPWLWFKVMDIRLLATTGGDASKINMLASKRQHLIEKYKMVIQHPTD</sequence>
<feature type="domain" description="Fatty acid desaturase" evidence="13">
    <location>
        <begin position="121"/>
        <end position="331"/>
    </location>
</feature>
<feature type="transmembrane region" description="Helical" evidence="12">
    <location>
        <begin position="239"/>
        <end position="264"/>
    </location>
</feature>
<evidence type="ECO:0000259" key="13">
    <source>
        <dbReference type="Pfam" id="PF00487"/>
    </source>
</evidence>
<keyword evidence="9" id="KW-0408">Iron</keyword>
<evidence type="ECO:0000256" key="11">
    <source>
        <dbReference type="ARBA" id="ARBA00023136"/>
    </source>
</evidence>
<evidence type="ECO:0000256" key="12">
    <source>
        <dbReference type="SAM" id="Phobius"/>
    </source>
</evidence>
<dbReference type="RefSeq" id="WP_080916977.1">
    <property type="nucleotide sequence ID" value="NZ_CP020472.1"/>
</dbReference>
<dbReference type="EMBL" id="CP020472">
    <property type="protein sequence ID" value="ARD24016.1"/>
    <property type="molecule type" value="Genomic_DNA"/>
</dbReference>
<name>A0ABM6JQR0_9GAMM</name>
<feature type="transmembrane region" description="Helical" evidence="12">
    <location>
        <begin position="47"/>
        <end position="67"/>
    </location>
</feature>
<keyword evidence="8" id="KW-0560">Oxidoreductase</keyword>
<evidence type="ECO:0000256" key="9">
    <source>
        <dbReference type="ARBA" id="ARBA00023004"/>
    </source>
</evidence>
<evidence type="ECO:0000313" key="15">
    <source>
        <dbReference type="Proteomes" id="UP000191820"/>
    </source>
</evidence>
<evidence type="ECO:0000256" key="7">
    <source>
        <dbReference type="ARBA" id="ARBA00022989"/>
    </source>
</evidence>
<keyword evidence="6" id="KW-0479">Metal-binding</keyword>
<dbReference type="InterPro" id="IPR005804">
    <property type="entry name" value="FA_desaturase_dom"/>
</dbReference>
<keyword evidence="11 12" id="KW-0472">Membrane</keyword>
<dbReference type="PANTHER" id="PTHR38674:SF1">
    <property type="entry name" value="ALKANE 1-MONOOXYGENASE 1"/>
    <property type="match status" value="1"/>
</dbReference>
<feature type="transmembrane region" description="Helical" evidence="12">
    <location>
        <begin position="117"/>
        <end position="139"/>
    </location>
</feature>